<evidence type="ECO:0000256" key="1">
    <source>
        <dbReference type="SAM" id="SignalP"/>
    </source>
</evidence>
<organism evidence="3 4">
    <name type="scientific">Pannonibacter tanglangensis</name>
    <dbReference type="NCBI Taxonomy" id="2750084"/>
    <lineage>
        <taxon>Bacteria</taxon>
        <taxon>Pseudomonadati</taxon>
        <taxon>Pseudomonadota</taxon>
        <taxon>Alphaproteobacteria</taxon>
        <taxon>Hyphomicrobiales</taxon>
        <taxon>Stappiaceae</taxon>
        <taxon>Pannonibacter</taxon>
    </lineage>
</organism>
<comment type="caution">
    <text evidence="3">The sequence shown here is derived from an EMBL/GenBank/DDBJ whole genome shotgun (WGS) entry which is preliminary data.</text>
</comment>
<accession>A0A7X5EZX5</accession>
<dbReference type="SUPFAM" id="SSF53850">
    <property type="entry name" value="Periplasmic binding protein-like II"/>
    <property type="match status" value="1"/>
</dbReference>
<name>A0A7X5EZX5_9HYPH</name>
<dbReference type="Proteomes" id="UP000586722">
    <property type="component" value="Unassembled WGS sequence"/>
</dbReference>
<dbReference type="PANTHER" id="PTHR38834:SF3">
    <property type="entry name" value="SOLUTE-BINDING PROTEIN FAMILY 3_N-TERMINAL DOMAIN-CONTAINING PROTEIN"/>
    <property type="match status" value="1"/>
</dbReference>
<protein>
    <submittedName>
        <fullName evidence="3">Transporter substrate-binding domain-containing protein</fullName>
    </submittedName>
</protein>
<dbReference type="InterPro" id="IPR001638">
    <property type="entry name" value="Solute-binding_3/MltF_N"/>
</dbReference>
<dbReference type="Gene3D" id="3.40.190.10">
    <property type="entry name" value="Periplasmic binding protein-like II"/>
    <property type="match status" value="2"/>
</dbReference>
<keyword evidence="1" id="KW-0732">Signal</keyword>
<evidence type="ECO:0000313" key="3">
    <source>
        <dbReference type="EMBL" id="NBN77212.1"/>
    </source>
</evidence>
<dbReference type="RefSeq" id="WP_161707819.1">
    <property type="nucleotide sequence ID" value="NZ_JAABLQ010000001.1"/>
</dbReference>
<dbReference type="AlphaFoldDB" id="A0A7X5EZX5"/>
<feature type="domain" description="Solute-binding protein family 3/N-terminal" evidence="2">
    <location>
        <begin position="22"/>
        <end position="235"/>
    </location>
</feature>
<gene>
    <name evidence="3" type="ORF">GWI72_02895</name>
</gene>
<feature type="signal peptide" evidence="1">
    <location>
        <begin position="1"/>
        <end position="20"/>
    </location>
</feature>
<proteinExistence type="predicted"/>
<dbReference type="Pfam" id="PF00497">
    <property type="entry name" value="SBP_bac_3"/>
    <property type="match status" value="1"/>
</dbReference>
<feature type="chain" id="PRO_5031073010" evidence="1">
    <location>
        <begin position="21"/>
        <end position="235"/>
    </location>
</feature>
<keyword evidence="4" id="KW-1185">Reference proteome</keyword>
<dbReference type="EMBL" id="JAABLQ010000001">
    <property type="protein sequence ID" value="NBN77212.1"/>
    <property type="molecule type" value="Genomic_DNA"/>
</dbReference>
<dbReference type="PANTHER" id="PTHR38834">
    <property type="entry name" value="PERIPLASMIC SUBSTRATE BINDING PROTEIN FAMILY 3"/>
    <property type="match status" value="1"/>
</dbReference>
<evidence type="ECO:0000313" key="4">
    <source>
        <dbReference type="Proteomes" id="UP000586722"/>
    </source>
</evidence>
<dbReference type="SMART" id="SM00062">
    <property type="entry name" value="PBPb"/>
    <property type="match status" value="1"/>
</dbReference>
<reference evidence="4" key="1">
    <citation type="submission" date="2020-01" db="EMBL/GenBank/DDBJ databases">
        <authorList>
            <person name="Fang Y."/>
            <person name="Sun R."/>
            <person name="Nie L."/>
            <person name="He J."/>
            <person name="Hao L."/>
            <person name="Wang L."/>
            <person name="Su S."/>
            <person name="Lv E."/>
            <person name="Zhang Z."/>
            <person name="Xie R."/>
            <person name="Liu H."/>
        </authorList>
    </citation>
    <scope>NUCLEOTIDE SEQUENCE [LARGE SCALE GENOMIC DNA]</scope>
    <source>
        <strain evidence="4">XCT-53</strain>
    </source>
</reference>
<sequence>MKKILLSAIALVCFMGHSNAAEITLTTEDYKPYNFMEGDKIVGIGADQVFELMKRAGVPYKAEMMQWSRAIGLAEKDPNTCVFTASHSAERDKRFTWVEPLFVDRTILIRKAGSSVAPKTVDEAKTFRIGTQAKDYTEDLLKTAGFPTIDPANNLEQTLKKLEAGRVDLVAVSGSFYENLKKTGAAVEEAFVINETTLSMACNLNTDPATLEKMRAALKSMIDDGTQAAILAKYQ</sequence>
<evidence type="ECO:0000259" key="2">
    <source>
        <dbReference type="SMART" id="SM00062"/>
    </source>
</evidence>